<sequence>MLGDFGRYQCFQFILHILAAMTAGMHMLSLVTVAAVPEHRCYLQGIDSANYTEPFNSSLVQAAIPLNEHGKLDSCRMYGDNNTIVECDSWVYDTRYYTSSRGIEWDFVCSRRWMGASAQTAYMFGVVAGSLIFGRLSDKFGRKKAFLWSGILQLLLGTSVAFAADYYTFIIIRFLYGIFGSGSYIAGFVLTMEIVGPSKRTICGVTFQIMFAIGIMLLAAWGYLLDNRFYLQIVYALHAAVLLPHWLIMDESPRWLWAQGRARESVAIIEKALKFNGVTDPVDTPALVSHCKATCAKYTDEHSAGTTDLFKTPRMMQKTLIICGCWFVNSVVYYGLSLNTGKLNGNPYFLMFLMGVVELPSYILIVYFLDRVGHRALISTMMLLGGVACLVIVALPHGSTATTGIVMVGKLFISGSYSIIYKYSAELFPTVVRSSGVGLGSMCASVSGALTPLINLLDTLNPKIPTILFGFLALLSGFSTYFLPETIGRNLPQSLEDGEKFGVGDTCFTNCSGRRMSTDTVDLPETMVPLEVMEKKPCWVDGVDTNVSAAAWNSSEILAAIPKTVSGGLSNCFIYENNDTITCSKFVFDTRYRTSSRAMEWNLVCDRRWMGALAQSIYMLGVFTGAVVLGGMADKYGRKTIFCWSGVLQLVFGVVVAFIPEYWSFLAVRFVYGIFGSAGSYITGFVLTMELVGASKRTACGVAFQAAFAGGIMLVAGWGALIDNRQILQVIYGLHSLLLIPHIWIMDESPRWLWAQGRSKESVDIVERALKCNKSEFTLDRAELVSKGRAEASKGTDAPSASTGDLFRTPNLRNKTLNVCFCWFANSIAYYGLTLSTGKLEGNPYLITAILGFVELPSYAAVIYFLDIWGRRPLISSMMLVGGAACVIATFLPTGSTISTGIVIAGSFAIIYNYSAELFPTVVRNSAMGLGSMCARLSGALTPLITLLDSFNPKIPAITFGAVAVISGFLCMFLPETMNQPMPQSLTDGEQFGKGDTCFASCLGNKRQRTYSEDNKVVESMMPLEDGRGALAIPFLM</sequence>
<dbReference type="GO" id="GO:0016020">
    <property type="term" value="C:membrane"/>
    <property type="evidence" value="ECO:0007669"/>
    <property type="project" value="UniProtKB-SubCell"/>
</dbReference>
<name>A0A835GUT0_SPOEX</name>
<gene>
    <name evidence="7" type="ORF">HW555_001080</name>
</gene>
<dbReference type="PROSITE" id="PS50850">
    <property type="entry name" value="MFS"/>
    <property type="match status" value="2"/>
</dbReference>
<dbReference type="GO" id="GO:0022857">
    <property type="term" value="F:transmembrane transporter activity"/>
    <property type="evidence" value="ECO:0007669"/>
    <property type="project" value="InterPro"/>
</dbReference>
<evidence type="ECO:0000259" key="6">
    <source>
        <dbReference type="PROSITE" id="PS50850"/>
    </source>
</evidence>
<dbReference type="EMBL" id="JACKWZ010000008">
    <property type="protein sequence ID" value="KAF9423525.1"/>
    <property type="molecule type" value="Genomic_DNA"/>
</dbReference>
<keyword evidence="2 5" id="KW-0812">Transmembrane</keyword>
<dbReference type="PROSITE" id="PS00216">
    <property type="entry name" value="SUGAR_TRANSPORT_1"/>
    <property type="match status" value="2"/>
</dbReference>
<feature type="transmembrane region" description="Helical" evidence="5">
    <location>
        <begin position="145"/>
        <end position="164"/>
    </location>
</feature>
<feature type="domain" description="Major facilitator superfamily (MFS) profile" evidence="6">
    <location>
        <begin position="556"/>
        <end position="979"/>
    </location>
</feature>
<dbReference type="InterPro" id="IPR005829">
    <property type="entry name" value="Sugar_transporter_CS"/>
</dbReference>
<dbReference type="FunFam" id="1.20.1250.20:FF:000023">
    <property type="entry name" value="Solute carrier family 22 member 6"/>
    <property type="match status" value="2"/>
</dbReference>
<feature type="transmembrane region" description="Helical" evidence="5">
    <location>
        <begin position="816"/>
        <end position="833"/>
    </location>
</feature>
<feature type="transmembrane region" description="Helical" evidence="5">
    <location>
        <begin position="348"/>
        <end position="369"/>
    </location>
</feature>
<feature type="domain" description="Major facilitator superfamily (MFS) profile" evidence="6">
    <location>
        <begin position="42"/>
        <end position="488"/>
    </location>
</feature>
<feature type="transmembrane region" description="Helical" evidence="5">
    <location>
        <begin position="609"/>
        <end position="629"/>
    </location>
</feature>
<feature type="transmembrane region" description="Helical" evidence="5">
    <location>
        <begin position="641"/>
        <end position="660"/>
    </location>
</feature>
<dbReference type="Gene3D" id="1.20.1250.20">
    <property type="entry name" value="MFS general substrate transporter like domains"/>
    <property type="match status" value="2"/>
</dbReference>
<feature type="transmembrane region" description="Helical" evidence="5">
    <location>
        <begin position="12"/>
        <end position="36"/>
    </location>
</feature>
<feature type="transmembrane region" description="Helical" evidence="5">
    <location>
        <begin position="229"/>
        <end position="248"/>
    </location>
</feature>
<feature type="transmembrane region" description="Helical" evidence="5">
    <location>
        <begin position="170"/>
        <end position="190"/>
    </location>
</feature>
<dbReference type="AlphaFoldDB" id="A0A835GUT0"/>
<comment type="caution">
    <text evidence="7">The sequence shown here is derived from an EMBL/GenBank/DDBJ whole genome shotgun (WGS) entry which is preliminary data.</text>
</comment>
<dbReference type="SUPFAM" id="SSF103473">
    <property type="entry name" value="MFS general substrate transporter"/>
    <property type="match status" value="2"/>
</dbReference>
<feature type="transmembrane region" description="Helical" evidence="5">
    <location>
        <begin position="319"/>
        <end position="336"/>
    </location>
</feature>
<evidence type="ECO:0000256" key="3">
    <source>
        <dbReference type="ARBA" id="ARBA00022989"/>
    </source>
</evidence>
<protein>
    <recommendedName>
        <fullName evidence="6">Major facilitator superfamily (MFS) profile domain-containing protein</fullName>
    </recommendedName>
</protein>
<feature type="transmembrane region" description="Helical" evidence="5">
    <location>
        <begin position="464"/>
        <end position="483"/>
    </location>
</feature>
<feature type="transmembrane region" description="Helical" evidence="5">
    <location>
        <begin position="927"/>
        <end position="948"/>
    </location>
</feature>
<dbReference type="InterPro" id="IPR005828">
    <property type="entry name" value="MFS_sugar_transport-like"/>
</dbReference>
<dbReference type="CDD" id="cd17317">
    <property type="entry name" value="MFS_SLC22"/>
    <property type="match status" value="2"/>
</dbReference>
<feature type="transmembrane region" description="Helical" evidence="5">
    <location>
        <begin position="898"/>
        <end position="915"/>
    </location>
</feature>
<evidence type="ECO:0000313" key="7">
    <source>
        <dbReference type="EMBL" id="KAF9423525.1"/>
    </source>
</evidence>
<evidence type="ECO:0000256" key="5">
    <source>
        <dbReference type="SAM" id="Phobius"/>
    </source>
</evidence>
<feature type="transmembrane region" description="Helical" evidence="5">
    <location>
        <begin position="376"/>
        <end position="395"/>
    </location>
</feature>
<evidence type="ECO:0000256" key="2">
    <source>
        <dbReference type="ARBA" id="ARBA00022692"/>
    </source>
</evidence>
<comment type="subcellular location">
    <subcellularLocation>
        <location evidence="1">Membrane</location>
        <topology evidence="1">Multi-pass membrane protein</topology>
    </subcellularLocation>
</comment>
<feature type="transmembrane region" description="Helical" evidence="5">
    <location>
        <begin position="666"/>
        <end position="687"/>
    </location>
</feature>
<dbReference type="Proteomes" id="UP000648187">
    <property type="component" value="Unassembled WGS sequence"/>
</dbReference>
<keyword evidence="4 5" id="KW-0472">Membrane</keyword>
<evidence type="ECO:0000256" key="1">
    <source>
        <dbReference type="ARBA" id="ARBA00004141"/>
    </source>
</evidence>
<dbReference type="InterPro" id="IPR036259">
    <property type="entry name" value="MFS_trans_sf"/>
</dbReference>
<organism evidence="7 8">
    <name type="scientific">Spodoptera exigua</name>
    <name type="common">Beet armyworm</name>
    <name type="synonym">Noctua fulgens</name>
    <dbReference type="NCBI Taxonomy" id="7107"/>
    <lineage>
        <taxon>Eukaryota</taxon>
        <taxon>Metazoa</taxon>
        <taxon>Ecdysozoa</taxon>
        <taxon>Arthropoda</taxon>
        <taxon>Hexapoda</taxon>
        <taxon>Insecta</taxon>
        <taxon>Pterygota</taxon>
        <taxon>Neoptera</taxon>
        <taxon>Endopterygota</taxon>
        <taxon>Lepidoptera</taxon>
        <taxon>Glossata</taxon>
        <taxon>Ditrysia</taxon>
        <taxon>Noctuoidea</taxon>
        <taxon>Noctuidae</taxon>
        <taxon>Amphipyrinae</taxon>
        <taxon>Spodoptera</taxon>
    </lineage>
</organism>
<feature type="transmembrane region" description="Helical" evidence="5">
    <location>
        <begin position="699"/>
        <end position="721"/>
    </location>
</feature>
<evidence type="ECO:0000313" key="8">
    <source>
        <dbReference type="Proteomes" id="UP000648187"/>
    </source>
</evidence>
<feature type="transmembrane region" description="Helical" evidence="5">
    <location>
        <begin position="202"/>
        <end position="223"/>
    </location>
</feature>
<dbReference type="Pfam" id="PF00083">
    <property type="entry name" value="Sugar_tr"/>
    <property type="match status" value="2"/>
</dbReference>
<feature type="transmembrane region" description="Helical" evidence="5">
    <location>
        <begin position="873"/>
        <end position="892"/>
    </location>
</feature>
<feature type="transmembrane region" description="Helical" evidence="5">
    <location>
        <begin position="954"/>
        <end position="974"/>
    </location>
</feature>
<feature type="transmembrane region" description="Helical" evidence="5">
    <location>
        <begin position="845"/>
        <end position="866"/>
    </location>
</feature>
<feature type="transmembrane region" description="Helical" evidence="5">
    <location>
        <begin position="437"/>
        <end position="457"/>
    </location>
</feature>
<dbReference type="PANTHER" id="PTHR24064">
    <property type="entry name" value="SOLUTE CARRIER FAMILY 22 MEMBER"/>
    <property type="match status" value="1"/>
</dbReference>
<keyword evidence="8" id="KW-1185">Reference proteome</keyword>
<feature type="transmembrane region" description="Helical" evidence="5">
    <location>
        <begin position="113"/>
        <end position="133"/>
    </location>
</feature>
<proteinExistence type="predicted"/>
<evidence type="ECO:0000256" key="4">
    <source>
        <dbReference type="ARBA" id="ARBA00023136"/>
    </source>
</evidence>
<reference evidence="7" key="1">
    <citation type="submission" date="2020-08" db="EMBL/GenBank/DDBJ databases">
        <title>Spodoptera exigua strain:BAW_Kor-Di-RS1 Genome sequencing and assembly.</title>
        <authorList>
            <person name="Kim J."/>
            <person name="Nam H.Y."/>
            <person name="Kwon M."/>
            <person name="Choi J.H."/>
            <person name="Cho S.R."/>
            <person name="Kim G.-H."/>
        </authorList>
    </citation>
    <scope>NUCLEOTIDE SEQUENCE</scope>
    <source>
        <strain evidence="7">BAW_Kor-Di-RS1</strain>
        <tissue evidence="7">Whole-body</tissue>
    </source>
</reference>
<dbReference type="InterPro" id="IPR020846">
    <property type="entry name" value="MFS_dom"/>
</dbReference>
<keyword evidence="3 5" id="KW-1133">Transmembrane helix</keyword>
<accession>A0A835GUT0</accession>